<dbReference type="NCBIfam" id="TIGR01617">
    <property type="entry name" value="arsC_related"/>
    <property type="match status" value="1"/>
</dbReference>
<keyword evidence="4" id="KW-1185">Reference proteome</keyword>
<protein>
    <submittedName>
        <fullName evidence="3">ArsC family reductase</fullName>
    </submittedName>
</protein>
<dbReference type="Pfam" id="PF03960">
    <property type="entry name" value="ArsC"/>
    <property type="match status" value="1"/>
</dbReference>
<dbReference type="Proteomes" id="UP000634919">
    <property type="component" value="Unassembled WGS sequence"/>
</dbReference>
<dbReference type="EMBL" id="JACSQK010000006">
    <property type="protein sequence ID" value="MBD7961456.1"/>
    <property type="molecule type" value="Genomic_DNA"/>
</dbReference>
<evidence type="ECO:0000256" key="1">
    <source>
        <dbReference type="ARBA" id="ARBA00007198"/>
    </source>
</evidence>
<dbReference type="InterPro" id="IPR006660">
    <property type="entry name" value="Arsenate_reductase-like"/>
</dbReference>
<sequence>MSTNKIIRVYGIPNCDTVKKARTWLTEQGLDYEFHDFKKQGVPADKLALWLQAVGWDKLTNRQGTTWRKLDPSVQASVTDATSAALLLQDHCSVIKRPVVEWADGRITVGFKADVWQAALG</sequence>
<dbReference type="InterPro" id="IPR006504">
    <property type="entry name" value="Tscrpt_reg_Spx/MgsR"/>
</dbReference>
<dbReference type="SUPFAM" id="SSF52833">
    <property type="entry name" value="Thioredoxin-like"/>
    <property type="match status" value="1"/>
</dbReference>
<organism evidence="3 4">
    <name type="scientific">Comamonas avium</name>
    <dbReference type="NCBI Taxonomy" id="2762231"/>
    <lineage>
        <taxon>Bacteria</taxon>
        <taxon>Pseudomonadati</taxon>
        <taxon>Pseudomonadota</taxon>
        <taxon>Betaproteobacteria</taxon>
        <taxon>Burkholderiales</taxon>
        <taxon>Comamonadaceae</taxon>
        <taxon>Comamonas</taxon>
    </lineage>
</organism>
<accession>A0ABR8SDA7</accession>
<dbReference type="Gene3D" id="3.40.30.10">
    <property type="entry name" value="Glutaredoxin"/>
    <property type="match status" value="1"/>
</dbReference>
<evidence type="ECO:0000313" key="4">
    <source>
        <dbReference type="Proteomes" id="UP000634919"/>
    </source>
</evidence>
<reference evidence="3 4" key="1">
    <citation type="submission" date="2020-08" db="EMBL/GenBank/DDBJ databases">
        <title>A Genomic Blueprint of the Chicken Gut Microbiome.</title>
        <authorList>
            <person name="Gilroy R."/>
            <person name="Ravi A."/>
            <person name="Getino M."/>
            <person name="Pursley I."/>
            <person name="Horton D.L."/>
            <person name="Alikhan N.-F."/>
            <person name="Baker D."/>
            <person name="Gharbi K."/>
            <person name="Hall N."/>
            <person name="Watson M."/>
            <person name="Adriaenssens E.M."/>
            <person name="Foster-Nyarko E."/>
            <person name="Jarju S."/>
            <person name="Secka A."/>
            <person name="Antonio M."/>
            <person name="Oren A."/>
            <person name="Chaudhuri R."/>
            <person name="La Ragione R.M."/>
            <person name="Hildebrand F."/>
            <person name="Pallen M.J."/>
        </authorList>
    </citation>
    <scope>NUCLEOTIDE SEQUENCE [LARGE SCALE GENOMIC DNA]</scope>
    <source>
        <strain evidence="3 4">Sa2CVA6</strain>
    </source>
</reference>
<dbReference type="InterPro" id="IPR036249">
    <property type="entry name" value="Thioredoxin-like_sf"/>
</dbReference>
<name>A0ABR8SDA7_9BURK</name>
<dbReference type="PANTHER" id="PTHR30041">
    <property type="entry name" value="ARSENATE REDUCTASE"/>
    <property type="match status" value="1"/>
</dbReference>
<evidence type="ECO:0000256" key="2">
    <source>
        <dbReference type="PROSITE-ProRule" id="PRU01282"/>
    </source>
</evidence>
<dbReference type="NCBIfam" id="NF008107">
    <property type="entry name" value="PRK10853.1"/>
    <property type="match status" value="1"/>
</dbReference>
<dbReference type="RefSeq" id="WP_191723853.1">
    <property type="nucleotide sequence ID" value="NZ_JACSQK010000006.1"/>
</dbReference>
<gene>
    <name evidence="3" type="ORF">H9646_13310</name>
</gene>
<dbReference type="PROSITE" id="PS51353">
    <property type="entry name" value="ARSC"/>
    <property type="match status" value="1"/>
</dbReference>
<dbReference type="CDD" id="cd03035">
    <property type="entry name" value="ArsC_Yffb"/>
    <property type="match status" value="1"/>
</dbReference>
<proteinExistence type="inferred from homology"/>
<evidence type="ECO:0000313" key="3">
    <source>
        <dbReference type="EMBL" id="MBD7961456.1"/>
    </source>
</evidence>
<dbReference type="PANTHER" id="PTHR30041:SF8">
    <property type="entry name" value="PROTEIN YFFB"/>
    <property type="match status" value="1"/>
</dbReference>
<comment type="similarity">
    <text evidence="1 2">Belongs to the ArsC family.</text>
</comment>
<comment type="caution">
    <text evidence="3">The sequence shown here is derived from an EMBL/GenBank/DDBJ whole genome shotgun (WGS) entry which is preliminary data.</text>
</comment>